<dbReference type="RefSeq" id="WP_274264789.1">
    <property type="nucleotide sequence ID" value="NZ_JAQZCI010000003.1"/>
</dbReference>
<dbReference type="EMBL" id="JAQZCI010000003">
    <property type="protein sequence ID" value="MDD7963106.1"/>
    <property type="molecule type" value="Genomic_DNA"/>
</dbReference>
<keyword evidence="1" id="KW-1133">Transmembrane helix</keyword>
<gene>
    <name evidence="2" type="ORF">PUW80_12190</name>
</gene>
<keyword evidence="3" id="KW-1185">Reference proteome</keyword>
<evidence type="ECO:0000256" key="1">
    <source>
        <dbReference type="SAM" id="Phobius"/>
    </source>
</evidence>
<keyword evidence="1" id="KW-0812">Transmembrane</keyword>
<proteinExistence type="predicted"/>
<reference evidence="2 3" key="1">
    <citation type="submission" date="2023-02" db="EMBL/GenBank/DDBJ databases">
        <title>Study of novel species of the Microbacterium genus.</title>
        <authorList>
            <person name="Arroyo-Herrera I."/>
            <person name="Roman-Ponce B."/>
            <person name="Vasquez-Murrieta M.S."/>
        </authorList>
    </citation>
    <scope>NUCLEOTIDE SEQUENCE [LARGE SCALE GENOMIC DNA]</scope>
    <source>
        <strain evidence="2 3">NE1TT3</strain>
    </source>
</reference>
<sequence>MDLISLVSVPPIEPRWDAPWLAGLQVLVSYVLATAIVLALLALIIAIAALVFQGVFPSQVRDWAGKNIVIIFVAAAALGAVGGLFAWFINFDFGF</sequence>
<protein>
    <submittedName>
        <fullName evidence="2">Uncharacterized protein</fullName>
    </submittedName>
</protein>
<dbReference type="Proteomes" id="UP001218170">
    <property type="component" value="Unassembled WGS sequence"/>
</dbReference>
<evidence type="ECO:0000313" key="2">
    <source>
        <dbReference type="EMBL" id="MDD7963106.1"/>
    </source>
</evidence>
<comment type="caution">
    <text evidence="2">The sequence shown here is derived from an EMBL/GenBank/DDBJ whole genome shotgun (WGS) entry which is preliminary data.</text>
</comment>
<organism evidence="2 3">
    <name type="scientific">Microbacterium thalli</name>
    <dbReference type="NCBI Taxonomy" id="3027921"/>
    <lineage>
        <taxon>Bacteria</taxon>
        <taxon>Bacillati</taxon>
        <taxon>Actinomycetota</taxon>
        <taxon>Actinomycetes</taxon>
        <taxon>Micrococcales</taxon>
        <taxon>Microbacteriaceae</taxon>
        <taxon>Microbacterium</taxon>
    </lineage>
</organism>
<keyword evidence="1" id="KW-0472">Membrane</keyword>
<evidence type="ECO:0000313" key="3">
    <source>
        <dbReference type="Proteomes" id="UP001218170"/>
    </source>
</evidence>
<feature type="transmembrane region" description="Helical" evidence="1">
    <location>
        <begin position="68"/>
        <end position="89"/>
    </location>
</feature>
<name>A0ABT5SLU7_9MICO</name>
<feature type="transmembrane region" description="Helical" evidence="1">
    <location>
        <begin position="27"/>
        <end position="56"/>
    </location>
</feature>
<accession>A0ABT5SLU7</accession>